<evidence type="ECO:0000256" key="1">
    <source>
        <dbReference type="SAM" id="SignalP"/>
    </source>
</evidence>
<sequence>MFTAALLMLAPLAAMASPIARTDATSQRIVLKSNTKQCVTAYGLAPQAGDILAIAPCEEPANQYYLHQFFLTEGIDSTAPVQLASTNLCIDAGSDAPSEYTSLTLQECNGSKQQSWYWFGASELEINSKFLARSCRESWLTRHSIS</sequence>
<accession>A0A1Y1UP05</accession>
<dbReference type="Pfam" id="PF00652">
    <property type="entry name" value="Ricin_B_lectin"/>
    <property type="match status" value="1"/>
</dbReference>
<dbReference type="PROSITE" id="PS50231">
    <property type="entry name" value="RICIN_B_LECTIN"/>
    <property type="match status" value="1"/>
</dbReference>
<dbReference type="EMBL" id="NBSH01000002">
    <property type="protein sequence ID" value="ORX39749.1"/>
    <property type="molecule type" value="Genomic_DNA"/>
</dbReference>
<feature type="domain" description="Ricin B lectin" evidence="2">
    <location>
        <begin position="32"/>
        <end position="121"/>
    </location>
</feature>
<dbReference type="RefSeq" id="XP_021873534.1">
    <property type="nucleotide sequence ID" value="XM_022014651.1"/>
</dbReference>
<protein>
    <recommendedName>
        <fullName evidence="2">Ricin B lectin domain-containing protein</fullName>
    </recommendedName>
</protein>
<keyword evidence="4" id="KW-1185">Reference proteome</keyword>
<keyword evidence="1" id="KW-0732">Signal</keyword>
<gene>
    <name evidence="3" type="ORF">BD324DRAFT_614850</name>
</gene>
<evidence type="ECO:0000313" key="4">
    <source>
        <dbReference type="Proteomes" id="UP000193218"/>
    </source>
</evidence>
<dbReference type="SUPFAM" id="SSF50370">
    <property type="entry name" value="Ricin B-like lectins"/>
    <property type="match status" value="1"/>
</dbReference>
<evidence type="ECO:0000259" key="2">
    <source>
        <dbReference type="Pfam" id="PF00652"/>
    </source>
</evidence>
<dbReference type="CDD" id="cd00161">
    <property type="entry name" value="beta-trefoil_Ricin-like"/>
    <property type="match status" value="1"/>
</dbReference>
<dbReference type="InterPro" id="IPR035992">
    <property type="entry name" value="Ricin_B-like_lectins"/>
</dbReference>
<dbReference type="Gene3D" id="2.80.10.50">
    <property type="match status" value="1"/>
</dbReference>
<evidence type="ECO:0000313" key="3">
    <source>
        <dbReference type="EMBL" id="ORX39749.1"/>
    </source>
</evidence>
<dbReference type="GeneID" id="33556459"/>
<feature type="signal peptide" evidence="1">
    <location>
        <begin position="1"/>
        <end position="16"/>
    </location>
</feature>
<dbReference type="Proteomes" id="UP000193218">
    <property type="component" value="Unassembled WGS sequence"/>
</dbReference>
<comment type="caution">
    <text evidence="3">The sequence shown here is derived from an EMBL/GenBank/DDBJ whole genome shotgun (WGS) entry which is preliminary data.</text>
</comment>
<dbReference type="InParanoid" id="A0A1Y1UP05"/>
<organism evidence="3 4">
    <name type="scientific">Kockovaella imperatae</name>
    <dbReference type="NCBI Taxonomy" id="4999"/>
    <lineage>
        <taxon>Eukaryota</taxon>
        <taxon>Fungi</taxon>
        <taxon>Dikarya</taxon>
        <taxon>Basidiomycota</taxon>
        <taxon>Agaricomycotina</taxon>
        <taxon>Tremellomycetes</taxon>
        <taxon>Tremellales</taxon>
        <taxon>Cuniculitremaceae</taxon>
        <taxon>Kockovaella</taxon>
    </lineage>
</organism>
<name>A0A1Y1UP05_9TREE</name>
<dbReference type="AlphaFoldDB" id="A0A1Y1UP05"/>
<reference evidence="3 4" key="1">
    <citation type="submission" date="2017-03" db="EMBL/GenBank/DDBJ databases">
        <title>Widespread Adenine N6-methylation of Active Genes in Fungi.</title>
        <authorList>
            <consortium name="DOE Joint Genome Institute"/>
            <person name="Mondo S.J."/>
            <person name="Dannebaum R.O."/>
            <person name="Kuo R.C."/>
            <person name="Louie K.B."/>
            <person name="Bewick A.J."/>
            <person name="Labutti K."/>
            <person name="Haridas S."/>
            <person name="Kuo A."/>
            <person name="Salamov A."/>
            <person name="Ahrendt S.R."/>
            <person name="Lau R."/>
            <person name="Bowen B.P."/>
            <person name="Lipzen A."/>
            <person name="Sullivan W."/>
            <person name="Andreopoulos W.B."/>
            <person name="Clum A."/>
            <person name="Lindquist E."/>
            <person name="Daum C."/>
            <person name="Northen T.R."/>
            <person name="Ramamoorthy G."/>
            <person name="Schmitz R.J."/>
            <person name="Gryganskyi A."/>
            <person name="Culley D."/>
            <person name="Magnuson J."/>
            <person name="James T.Y."/>
            <person name="O'Malley M.A."/>
            <person name="Stajich J.E."/>
            <person name="Spatafora J.W."/>
            <person name="Visel A."/>
            <person name="Grigoriev I.V."/>
        </authorList>
    </citation>
    <scope>NUCLEOTIDE SEQUENCE [LARGE SCALE GENOMIC DNA]</scope>
    <source>
        <strain evidence="3 4">NRRL Y-17943</strain>
    </source>
</reference>
<dbReference type="InterPro" id="IPR000772">
    <property type="entry name" value="Ricin_B_lectin"/>
</dbReference>
<feature type="chain" id="PRO_5012372546" description="Ricin B lectin domain-containing protein" evidence="1">
    <location>
        <begin position="17"/>
        <end position="146"/>
    </location>
</feature>
<proteinExistence type="predicted"/>